<dbReference type="Gene3D" id="3.40.630.30">
    <property type="match status" value="1"/>
</dbReference>
<protein>
    <submittedName>
        <fullName evidence="2">GNAT family N-acetyltransferase</fullName>
    </submittedName>
</protein>
<name>A0ABT7XMP9_9NEIS</name>
<evidence type="ECO:0000313" key="2">
    <source>
        <dbReference type="EMBL" id="MDN0075059.1"/>
    </source>
</evidence>
<comment type="caution">
    <text evidence="2">The sequence shown here is derived from an EMBL/GenBank/DDBJ whole genome shotgun (WGS) entry which is preliminary data.</text>
</comment>
<dbReference type="PANTHER" id="PTHR43792:SF1">
    <property type="entry name" value="N-ACETYLTRANSFERASE DOMAIN-CONTAINING PROTEIN"/>
    <property type="match status" value="1"/>
</dbReference>
<accession>A0ABT7XMP9</accession>
<feature type="domain" description="N-acetyltransferase" evidence="1">
    <location>
        <begin position="9"/>
        <end position="169"/>
    </location>
</feature>
<evidence type="ECO:0000259" key="1">
    <source>
        <dbReference type="PROSITE" id="PS51186"/>
    </source>
</evidence>
<dbReference type="PROSITE" id="PS51186">
    <property type="entry name" value="GNAT"/>
    <property type="match status" value="1"/>
</dbReference>
<reference evidence="2" key="1">
    <citation type="submission" date="2023-06" db="EMBL/GenBank/DDBJ databases">
        <authorList>
            <person name="Zhang S."/>
        </authorList>
    </citation>
    <scope>NUCLEOTIDE SEQUENCE</scope>
    <source>
        <strain evidence="2">SG2303</strain>
    </source>
</reference>
<keyword evidence="3" id="KW-1185">Reference proteome</keyword>
<dbReference type="PANTHER" id="PTHR43792">
    <property type="entry name" value="GNAT FAMILY, PUTATIVE (AFU_ORTHOLOGUE AFUA_3G00765)-RELATED-RELATED"/>
    <property type="match status" value="1"/>
</dbReference>
<gene>
    <name evidence="2" type="ORF">QU481_09130</name>
</gene>
<dbReference type="InterPro" id="IPR000182">
    <property type="entry name" value="GNAT_dom"/>
</dbReference>
<dbReference type="InterPro" id="IPR051531">
    <property type="entry name" value="N-acetyltransferase"/>
</dbReference>
<organism evidence="2 3">
    <name type="scientific">Crenobacter oryzisoli</name>
    <dbReference type="NCBI Taxonomy" id="3056844"/>
    <lineage>
        <taxon>Bacteria</taxon>
        <taxon>Pseudomonadati</taxon>
        <taxon>Pseudomonadota</taxon>
        <taxon>Betaproteobacteria</taxon>
        <taxon>Neisseriales</taxon>
        <taxon>Neisseriaceae</taxon>
        <taxon>Crenobacter</taxon>
    </lineage>
</organism>
<sequence>MHLIETNRLFLRELTANDAGFILELLNEPSFIKNIADKNVRTLDDAVRYIETGPGASYRQHGYGLYLVGLRESNTPIGICGLVKRDYLEHADIGYAFLERYWSQGYAYESAAAVRDWARGTVGLNQLLGITSPDNNASIRLLEKLGLCFVKMIRTPGSTEDTRLFSLSF</sequence>
<dbReference type="RefSeq" id="WP_289829648.1">
    <property type="nucleotide sequence ID" value="NZ_JAUEDK010000012.1"/>
</dbReference>
<proteinExistence type="predicted"/>
<dbReference type="EMBL" id="JAUEDK010000012">
    <property type="protein sequence ID" value="MDN0075059.1"/>
    <property type="molecule type" value="Genomic_DNA"/>
</dbReference>
<dbReference type="Proteomes" id="UP001168540">
    <property type="component" value="Unassembled WGS sequence"/>
</dbReference>
<dbReference type="SUPFAM" id="SSF55729">
    <property type="entry name" value="Acyl-CoA N-acyltransferases (Nat)"/>
    <property type="match status" value="1"/>
</dbReference>
<dbReference type="Pfam" id="PF13302">
    <property type="entry name" value="Acetyltransf_3"/>
    <property type="match status" value="1"/>
</dbReference>
<dbReference type="InterPro" id="IPR016181">
    <property type="entry name" value="Acyl_CoA_acyltransferase"/>
</dbReference>
<evidence type="ECO:0000313" key="3">
    <source>
        <dbReference type="Proteomes" id="UP001168540"/>
    </source>
</evidence>